<dbReference type="InterPro" id="IPR000595">
    <property type="entry name" value="cNMP-bd_dom"/>
</dbReference>
<keyword evidence="10" id="KW-1185">Reference proteome</keyword>
<feature type="region of interest" description="Disordered" evidence="5">
    <location>
        <begin position="109"/>
        <end position="255"/>
    </location>
</feature>
<feature type="transmembrane region" description="Helical" evidence="6">
    <location>
        <begin position="547"/>
        <end position="567"/>
    </location>
</feature>
<dbReference type="InterPro" id="IPR052706">
    <property type="entry name" value="Membrane-Transporter-like"/>
</dbReference>
<evidence type="ECO:0000259" key="7">
    <source>
        <dbReference type="PROSITE" id="PS50042"/>
    </source>
</evidence>
<feature type="transmembrane region" description="Helical" evidence="6">
    <location>
        <begin position="409"/>
        <end position="429"/>
    </location>
</feature>
<dbReference type="InterPro" id="IPR011547">
    <property type="entry name" value="SLC26A/SulP_dom"/>
</dbReference>
<reference evidence="9 10" key="1">
    <citation type="journal article" date="2019" name="Nat. Ecol. Evol.">
        <title>Megaphylogeny resolves global patterns of mushroom evolution.</title>
        <authorList>
            <person name="Varga T."/>
            <person name="Krizsan K."/>
            <person name="Foldi C."/>
            <person name="Dima B."/>
            <person name="Sanchez-Garcia M."/>
            <person name="Sanchez-Ramirez S."/>
            <person name="Szollosi G.J."/>
            <person name="Szarkandi J.G."/>
            <person name="Papp V."/>
            <person name="Albert L."/>
            <person name="Andreopoulos W."/>
            <person name="Angelini C."/>
            <person name="Antonin V."/>
            <person name="Barry K.W."/>
            <person name="Bougher N.L."/>
            <person name="Buchanan P."/>
            <person name="Buyck B."/>
            <person name="Bense V."/>
            <person name="Catcheside P."/>
            <person name="Chovatia M."/>
            <person name="Cooper J."/>
            <person name="Damon W."/>
            <person name="Desjardin D."/>
            <person name="Finy P."/>
            <person name="Geml J."/>
            <person name="Haridas S."/>
            <person name="Hughes K."/>
            <person name="Justo A."/>
            <person name="Karasinski D."/>
            <person name="Kautmanova I."/>
            <person name="Kiss B."/>
            <person name="Kocsube S."/>
            <person name="Kotiranta H."/>
            <person name="LaButti K.M."/>
            <person name="Lechner B.E."/>
            <person name="Liimatainen K."/>
            <person name="Lipzen A."/>
            <person name="Lukacs Z."/>
            <person name="Mihaltcheva S."/>
            <person name="Morgado L.N."/>
            <person name="Niskanen T."/>
            <person name="Noordeloos M.E."/>
            <person name="Ohm R.A."/>
            <person name="Ortiz-Santana B."/>
            <person name="Ovrebo C."/>
            <person name="Racz N."/>
            <person name="Riley R."/>
            <person name="Savchenko A."/>
            <person name="Shiryaev A."/>
            <person name="Soop K."/>
            <person name="Spirin V."/>
            <person name="Szebenyi C."/>
            <person name="Tomsovsky M."/>
            <person name="Tulloss R.E."/>
            <person name="Uehling J."/>
            <person name="Grigoriev I.V."/>
            <person name="Vagvolgyi C."/>
            <person name="Papp T."/>
            <person name="Martin F.M."/>
            <person name="Miettinen O."/>
            <person name="Hibbett D.S."/>
            <person name="Nagy L.G."/>
        </authorList>
    </citation>
    <scope>NUCLEOTIDE SEQUENCE [LARGE SCALE GENOMIC DNA]</scope>
    <source>
        <strain evidence="9 10">CBS 121175</strain>
    </source>
</reference>
<dbReference type="OrthoDB" id="409725at2759"/>
<evidence type="ECO:0000256" key="5">
    <source>
        <dbReference type="SAM" id="MobiDB-lite"/>
    </source>
</evidence>
<evidence type="ECO:0000256" key="6">
    <source>
        <dbReference type="SAM" id="Phobius"/>
    </source>
</evidence>
<keyword evidence="2 6" id="KW-0812">Transmembrane</keyword>
<dbReference type="Pfam" id="PF00916">
    <property type="entry name" value="Sulfate_transp"/>
    <property type="match status" value="1"/>
</dbReference>
<organism evidence="9 10">
    <name type="scientific">Coprinopsis marcescibilis</name>
    <name type="common">Agaric fungus</name>
    <name type="synonym">Psathyrella marcescibilis</name>
    <dbReference type="NCBI Taxonomy" id="230819"/>
    <lineage>
        <taxon>Eukaryota</taxon>
        <taxon>Fungi</taxon>
        <taxon>Dikarya</taxon>
        <taxon>Basidiomycota</taxon>
        <taxon>Agaricomycotina</taxon>
        <taxon>Agaricomycetes</taxon>
        <taxon>Agaricomycetidae</taxon>
        <taxon>Agaricales</taxon>
        <taxon>Agaricineae</taxon>
        <taxon>Psathyrellaceae</taxon>
        <taxon>Coprinopsis</taxon>
    </lineage>
</organism>
<evidence type="ECO:0000313" key="9">
    <source>
        <dbReference type="EMBL" id="TFK22839.1"/>
    </source>
</evidence>
<feature type="domain" description="STAS" evidence="8">
    <location>
        <begin position="808"/>
        <end position="915"/>
    </location>
</feature>
<feature type="transmembrane region" description="Helical" evidence="6">
    <location>
        <begin position="651"/>
        <end position="672"/>
    </location>
</feature>
<dbReference type="InterPro" id="IPR036513">
    <property type="entry name" value="STAS_dom_sf"/>
</dbReference>
<feature type="transmembrane region" description="Helical" evidence="6">
    <location>
        <begin position="347"/>
        <end position="370"/>
    </location>
</feature>
<gene>
    <name evidence="9" type="ORF">FA15DRAFT_671086</name>
</gene>
<dbReference type="InterPro" id="IPR014710">
    <property type="entry name" value="RmlC-like_jellyroll"/>
</dbReference>
<evidence type="ECO:0008006" key="11">
    <source>
        <dbReference type="Google" id="ProtNLM"/>
    </source>
</evidence>
<accession>A0A5C3KQL1</accession>
<name>A0A5C3KQL1_COPMA</name>
<dbReference type="Pfam" id="PF00027">
    <property type="entry name" value="cNMP_binding"/>
    <property type="match status" value="1"/>
</dbReference>
<evidence type="ECO:0000256" key="1">
    <source>
        <dbReference type="ARBA" id="ARBA00004141"/>
    </source>
</evidence>
<comment type="subcellular location">
    <subcellularLocation>
        <location evidence="1">Membrane</location>
        <topology evidence="1">Multi-pass membrane protein</topology>
    </subcellularLocation>
</comment>
<feature type="transmembrane region" description="Helical" evidence="6">
    <location>
        <begin position="473"/>
        <end position="497"/>
    </location>
</feature>
<dbReference type="SUPFAM" id="SSF52091">
    <property type="entry name" value="SpoIIaa-like"/>
    <property type="match status" value="1"/>
</dbReference>
<feature type="transmembrane region" description="Helical" evidence="6">
    <location>
        <begin position="441"/>
        <end position="461"/>
    </location>
</feature>
<sequence>MSDPSRILHPRSYNVPGSLTGFMTLHNFSHPQVLHTHSQETIRQITMELSSMPAPGSFRSPPSFHPDRTPVIPEGAAEPEASGSEFIFPVAPHYSSTDLVSSTPSELADSISSLTPSISSATTTASSRQEDHDTAGQPLPQPQTRKGHALKPSGLSLLRPHLSSSLSSSSSLERDASSTVAPASEGDANLTPMGTPRPLPSQLEPTPAGRAETEPHSPIPVRGRQGFPSSLSRHSPSALDDDDISDESTPLLQGRPFTGVYNATPPDTGIPPAYLTLNAHKHAGPEQQPLDARFSWQERWKSFQDHVRPSSLKRALRRAGGDVKSEIKKLDPLSPTHLKTAVSSIPAILLGCLLNILDGVSYGMIIFPATGVFTDLGAMGVSMFFVSAIVAQLVYTFGGSGFAGGNGSMMIEVVPFFHILANSIAAQIGEDRPRDIIATTLVAYAFSSILTGVTFFLLGALKLGVLVGFFPRHILVGCIGGVGVFLIITGFAVSMRISDDEFTMTWETLRFMFLETHNLILWASPMALAILLRLITHKFHHQLIFPLYFIAIPLIFYVVVAAGQMNLGHLRTEGWLFNLSSTAHEPWYHFYSYFDHKLVHYDALWTTLPTQFALLFFNILHPPLNVPALAVSLDMDVDTDKELVAHGYSNLLSGLIGSVPNYLVYVNTLLFYRVGGDSRISGFLLAVATFGLLVIGTGPISYLPVMVVGALIFVLGIDLVKEALWDTRHRVSRSEYITIVSIMVCMTVWDFVIGVLFGIVVSCFFFVVQNSHRRSIRAVFTGDTAMSAVRRPSLQRAYIHEVAKQTTILRLQGFLFFGTITYVEEAIRELVSGPSYQKNPVRFLVMDFTMVAGVDMSSAEALVRVQRLLSAKHVTLVLCGFEVSSPIGKSLESVGLLGADHVELFATFNDAMEWTENCYLRAWYNSQKLEMTPASSLPMPSRREAIEYHHPFGGSFVRSPRRTHIRDAGDRTIATELIAEQEHCYTTEPLNTVIKAFSSYGTVDVQLFSPIVHYFERLPVPAGHVLWKQGEPSDGLYILESGILRAVYRFANSAQDFEESMVAGTVAGELSALADSPRNCTVTVEHAAVLWKLNKSNLQRLQNEQPELGRVFIQLVLKAAKIDYDILLTAIASRH</sequence>
<feature type="compositionally biased region" description="Low complexity" evidence="5">
    <location>
        <begin position="153"/>
        <end position="171"/>
    </location>
</feature>
<evidence type="ECO:0000256" key="2">
    <source>
        <dbReference type="ARBA" id="ARBA00022692"/>
    </source>
</evidence>
<dbReference type="PROSITE" id="PS50042">
    <property type="entry name" value="CNMP_BINDING_3"/>
    <property type="match status" value="1"/>
</dbReference>
<feature type="transmembrane region" description="Helical" evidence="6">
    <location>
        <begin position="684"/>
        <end position="717"/>
    </location>
</feature>
<dbReference type="SMART" id="SM00100">
    <property type="entry name" value="cNMP"/>
    <property type="match status" value="1"/>
</dbReference>
<feature type="transmembrane region" description="Helical" evidence="6">
    <location>
        <begin position="517"/>
        <end position="535"/>
    </location>
</feature>
<keyword evidence="4 6" id="KW-0472">Membrane</keyword>
<dbReference type="STRING" id="230819.A0A5C3KQL1"/>
<evidence type="ECO:0000259" key="8">
    <source>
        <dbReference type="PROSITE" id="PS50801"/>
    </source>
</evidence>
<keyword evidence="3 6" id="KW-1133">Transmembrane helix</keyword>
<evidence type="ECO:0000313" key="10">
    <source>
        <dbReference type="Proteomes" id="UP000307440"/>
    </source>
</evidence>
<proteinExistence type="predicted"/>
<feature type="transmembrane region" description="Helical" evidence="6">
    <location>
        <begin position="376"/>
        <end position="397"/>
    </location>
</feature>
<evidence type="ECO:0000256" key="3">
    <source>
        <dbReference type="ARBA" id="ARBA00022989"/>
    </source>
</evidence>
<dbReference type="GO" id="GO:0016020">
    <property type="term" value="C:membrane"/>
    <property type="evidence" value="ECO:0007669"/>
    <property type="project" value="UniProtKB-SubCell"/>
</dbReference>
<dbReference type="AlphaFoldDB" id="A0A5C3KQL1"/>
<dbReference type="SUPFAM" id="SSF51206">
    <property type="entry name" value="cAMP-binding domain-like"/>
    <property type="match status" value="1"/>
</dbReference>
<feature type="transmembrane region" description="Helical" evidence="6">
    <location>
        <begin position="737"/>
        <end position="768"/>
    </location>
</feature>
<dbReference type="PANTHER" id="PTHR43310">
    <property type="entry name" value="SULFATE TRANSPORTER YBAR-RELATED"/>
    <property type="match status" value="1"/>
</dbReference>
<dbReference type="CDD" id="cd00038">
    <property type="entry name" value="CAP_ED"/>
    <property type="match status" value="1"/>
</dbReference>
<dbReference type="CDD" id="cd07042">
    <property type="entry name" value="STAS_SulP_like_sulfate_transporter"/>
    <property type="match status" value="1"/>
</dbReference>
<protein>
    <recommendedName>
        <fullName evidence="11">Sulfate transporter family protein</fullName>
    </recommendedName>
</protein>
<dbReference type="EMBL" id="ML210231">
    <property type="protein sequence ID" value="TFK22839.1"/>
    <property type="molecule type" value="Genomic_DNA"/>
</dbReference>
<dbReference type="Gene3D" id="3.30.750.24">
    <property type="entry name" value="STAS domain"/>
    <property type="match status" value="1"/>
</dbReference>
<evidence type="ECO:0000256" key="4">
    <source>
        <dbReference type="ARBA" id="ARBA00023136"/>
    </source>
</evidence>
<dbReference type="InterPro" id="IPR018490">
    <property type="entry name" value="cNMP-bd_dom_sf"/>
</dbReference>
<feature type="compositionally biased region" description="Low complexity" evidence="5">
    <location>
        <begin position="110"/>
        <end position="127"/>
    </location>
</feature>
<dbReference type="Gene3D" id="2.60.120.10">
    <property type="entry name" value="Jelly Rolls"/>
    <property type="match status" value="1"/>
</dbReference>
<feature type="region of interest" description="Disordered" evidence="5">
    <location>
        <begin position="53"/>
        <end position="80"/>
    </location>
</feature>
<dbReference type="Pfam" id="PF01740">
    <property type="entry name" value="STAS"/>
    <property type="match status" value="1"/>
</dbReference>
<dbReference type="InterPro" id="IPR002645">
    <property type="entry name" value="STAS_dom"/>
</dbReference>
<dbReference type="PANTHER" id="PTHR43310:SF4">
    <property type="entry name" value="AFR304WP"/>
    <property type="match status" value="1"/>
</dbReference>
<dbReference type="Proteomes" id="UP000307440">
    <property type="component" value="Unassembled WGS sequence"/>
</dbReference>
<dbReference type="PROSITE" id="PS50801">
    <property type="entry name" value="STAS"/>
    <property type="match status" value="1"/>
</dbReference>
<feature type="domain" description="Cyclic nucleotide-binding" evidence="7">
    <location>
        <begin position="999"/>
        <end position="1119"/>
    </location>
</feature>